<name>A0A9W6JGD6_9HYPH</name>
<evidence type="ECO:0000259" key="3">
    <source>
        <dbReference type="Pfam" id="PF04453"/>
    </source>
</evidence>
<dbReference type="InterPro" id="IPR045659">
    <property type="entry name" value="LptD_2"/>
</dbReference>
<organism evidence="5 6">
    <name type="scientific">Methylopila jiangsuensis</name>
    <dbReference type="NCBI Taxonomy" id="586230"/>
    <lineage>
        <taxon>Bacteria</taxon>
        <taxon>Pseudomonadati</taxon>
        <taxon>Pseudomonadota</taxon>
        <taxon>Alphaproteobacteria</taxon>
        <taxon>Hyphomicrobiales</taxon>
        <taxon>Methylopilaceae</taxon>
        <taxon>Methylopila</taxon>
    </lineage>
</organism>
<feature type="domain" description="LPS-assembly protein LptD central" evidence="4">
    <location>
        <begin position="249"/>
        <end position="315"/>
    </location>
</feature>
<dbReference type="GO" id="GO:0043165">
    <property type="term" value="P:Gram-negative-bacterium-type cell outer membrane assembly"/>
    <property type="evidence" value="ECO:0007669"/>
    <property type="project" value="UniProtKB-UniRule"/>
</dbReference>
<reference evidence="5" key="2">
    <citation type="submission" date="2023-01" db="EMBL/GenBank/DDBJ databases">
        <authorList>
            <person name="Sun Q."/>
            <person name="Evtushenko L."/>
        </authorList>
    </citation>
    <scope>NUCLEOTIDE SEQUENCE</scope>
    <source>
        <strain evidence="5">VKM B-2555</strain>
    </source>
</reference>
<evidence type="ECO:0000313" key="6">
    <source>
        <dbReference type="Proteomes" id="UP001143364"/>
    </source>
</evidence>
<dbReference type="InterPro" id="IPR020889">
    <property type="entry name" value="LipoPS_assembly_LptD"/>
</dbReference>
<feature type="region of interest" description="Disordered" evidence="2">
    <location>
        <begin position="829"/>
        <end position="850"/>
    </location>
</feature>
<dbReference type="AlphaFoldDB" id="A0A9W6JGD6"/>
<keyword evidence="1" id="KW-0998">Cell outer membrane</keyword>
<dbReference type="Pfam" id="PF04453">
    <property type="entry name" value="LptD"/>
    <property type="match status" value="1"/>
</dbReference>
<keyword evidence="1" id="KW-0732">Signal</keyword>
<evidence type="ECO:0000259" key="4">
    <source>
        <dbReference type="Pfam" id="PF19838"/>
    </source>
</evidence>
<sequence length="850" mass="94599">MTLAPLRSSAWNGPRSAFSSSAMVRVFVAALLGSTALALTGGASFAQVANEFIPAPPHDGETSKARGPKNPLAGASVVDGGVAARRDPNARMLMEAKELIYDYDREIVTAVGPVDIYYDGRALQADRVIYDQKNNRVRAQGNAKLTERDGTVAYADSLDLTDDFADGVVRSLRIETVDRTRFAAAQGRREGGKLSVFDRGVYTACEPCRENPEKPPLWQIKAKRIIFREDEKMVYYEDATFELWGHPIAWLPFFSHPDPSVKRKSGFLAPSFGRSSDTGLTMETPYFWVIAPNMDATISPMFSSKQGVMMKGEFRHRLVDGAYTIRAAGIHQLDPGEFDDKLDPGKPNSLTIGPGDARDRWAFQTFGKFDINHQWSWGWDVTLYSDKWVRGDYDLWGASRTSVSTVYLQGQGDRSWFDLRAYRFYGMTRYDQQDRLPFAAPVLDYNYVFENPVQGGELAFNINAASLYREDSEYRRGRLGLGPRNDVAVIGAAGTYSRLSADAQWRRRFIDPMGQVWTPFAFVRGDLIYSNPDNGPRLGQFLDSDQDMALRGMAGVGLEYRYPFVAVSSFGTHTIEPIAQILLRPNETHVGDFPNEDAQSLMFDDTTLFAWDKFTGYDRVEGGSRANVGVQYSLNMDSGAMFSVMAGQSYQLFGKNSFAEGDRDPSRAGLDSGLESTRSDYVAGMTLVPTKDLVLGGHVRMDEKNFSLRAAELEGRATLGRVQGNLVYGRYDKQPKLGYDDIREGVLAGARVFVTKDVYVGGGARYNFDLKEFDKTQIGFGINNIEDCISLAFDYIREYDVDTSVRRLDSIDHKFLVRMDLRTLGGLSASTSTASDPFDSETKTMGLASQ</sequence>
<comment type="caution">
    <text evidence="5">The sequence shown here is derived from an EMBL/GenBank/DDBJ whole genome shotgun (WGS) entry which is preliminary data.</text>
</comment>
<dbReference type="GO" id="GO:0009279">
    <property type="term" value="C:cell outer membrane"/>
    <property type="evidence" value="ECO:0007669"/>
    <property type="project" value="UniProtKB-SubCell"/>
</dbReference>
<evidence type="ECO:0000256" key="1">
    <source>
        <dbReference type="HAMAP-Rule" id="MF_01411"/>
    </source>
</evidence>
<dbReference type="InterPro" id="IPR007543">
    <property type="entry name" value="LptD_C"/>
</dbReference>
<comment type="subunit">
    <text evidence="1">Component of the lipopolysaccharide transport and assembly complex.</text>
</comment>
<feature type="domain" description="LptD C-terminal" evidence="3">
    <location>
        <begin position="358"/>
        <end position="736"/>
    </location>
</feature>
<dbReference type="Proteomes" id="UP001143364">
    <property type="component" value="Unassembled WGS sequence"/>
</dbReference>
<dbReference type="InterPro" id="IPR050218">
    <property type="entry name" value="LptD"/>
</dbReference>
<proteinExistence type="inferred from homology"/>
<dbReference type="GO" id="GO:1990351">
    <property type="term" value="C:transporter complex"/>
    <property type="evidence" value="ECO:0007669"/>
    <property type="project" value="TreeGrafter"/>
</dbReference>
<comment type="similarity">
    <text evidence="1">Belongs to the LptD family.</text>
</comment>
<comment type="caution">
    <text evidence="1">Lacks conserved residue(s) required for the propagation of feature annotation.</text>
</comment>
<protein>
    <recommendedName>
        <fullName evidence="1">LPS-assembly protein LptD</fullName>
    </recommendedName>
</protein>
<evidence type="ECO:0000313" key="5">
    <source>
        <dbReference type="EMBL" id="GLK77116.1"/>
    </source>
</evidence>
<gene>
    <name evidence="1 5" type="primary">lptD</name>
    <name evidence="5" type="ORF">GCM10008171_23700</name>
</gene>
<reference evidence="5" key="1">
    <citation type="journal article" date="2014" name="Int. J. Syst. Evol. Microbiol.">
        <title>Complete genome sequence of Corynebacterium casei LMG S-19264T (=DSM 44701T), isolated from a smear-ripened cheese.</title>
        <authorList>
            <consortium name="US DOE Joint Genome Institute (JGI-PGF)"/>
            <person name="Walter F."/>
            <person name="Albersmeier A."/>
            <person name="Kalinowski J."/>
            <person name="Ruckert C."/>
        </authorList>
    </citation>
    <scope>NUCLEOTIDE SEQUENCE</scope>
    <source>
        <strain evidence="5">VKM B-2555</strain>
    </source>
</reference>
<dbReference type="PANTHER" id="PTHR30189">
    <property type="entry name" value="LPS-ASSEMBLY PROTEIN"/>
    <property type="match status" value="1"/>
</dbReference>
<comment type="function">
    <text evidence="1">Involved in the assembly of lipopolysaccharide (LPS) at the surface of the outer membrane.</text>
</comment>
<comment type="subcellular location">
    <subcellularLocation>
        <location evidence="1">Cell outer membrane</location>
    </subcellularLocation>
</comment>
<keyword evidence="1" id="KW-0472">Membrane</keyword>
<evidence type="ECO:0000256" key="2">
    <source>
        <dbReference type="SAM" id="MobiDB-lite"/>
    </source>
</evidence>
<dbReference type="Pfam" id="PF19838">
    <property type="entry name" value="LptD_2"/>
    <property type="match status" value="1"/>
</dbReference>
<dbReference type="Gene3D" id="2.60.450.10">
    <property type="entry name" value="Lipopolysaccharide (LPS) transport protein A like domain"/>
    <property type="match status" value="1"/>
</dbReference>
<dbReference type="HAMAP" id="MF_01411">
    <property type="entry name" value="LPS_assembly_LptD"/>
    <property type="match status" value="1"/>
</dbReference>
<dbReference type="GO" id="GO:0015920">
    <property type="term" value="P:lipopolysaccharide transport"/>
    <property type="evidence" value="ECO:0007669"/>
    <property type="project" value="InterPro"/>
</dbReference>
<dbReference type="PANTHER" id="PTHR30189:SF1">
    <property type="entry name" value="LPS-ASSEMBLY PROTEIN LPTD"/>
    <property type="match status" value="1"/>
</dbReference>
<dbReference type="EMBL" id="BSFK01000010">
    <property type="protein sequence ID" value="GLK77116.1"/>
    <property type="molecule type" value="Genomic_DNA"/>
</dbReference>
<keyword evidence="6" id="KW-1185">Reference proteome</keyword>
<accession>A0A9W6JGD6</accession>